<dbReference type="AlphaFoldDB" id="A0A1Z4GDX9"/>
<evidence type="ECO:0000313" key="1">
    <source>
        <dbReference type="EMBL" id="BAY15721.1"/>
    </source>
</evidence>
<accession>A0A1Z4GDX9</accession>
<evidence type="ECO:0000313" key="2">
    <source>
        <dbReference type="Proteomes" id="UP000218287"/>
    </source>
</evidence>
<protein>
    <submittedName>
        <fullName evidence="1">Uncharacterized protein</fullName>
    </submittedName>
</protein>
<keyword evidence="2" id="KW-1185">Reference proteome</keyword>
<gene>
    <name evidence="1" type="ORF">NIES21_15400</name>
</gene>
<dbReference type="Proteomes" id="UP000218287">
    <property type="component" value="Chromosome"/>
</dbReference>
<reference evidence="1 2" key="1">
    <citation type="submission" date="2017-06" db="EMBL/GenBank/DDBJ databases">
        <title>Genome sequencing of cyanobaciteial culture collection at National Institute for Environmental Studies (NIES).</title>
        <authorList>
            <person name="Hirose Y."/>
            <person name="Shimura Y."/>
            <person name="Fujisawa T."/>
            <person name="Nakamura Y."/>
            <person name="Kawachi M."/>
        </authorList>
    </citation>
    <scope>NUCLEOTIDE SEQUENCE [LARGE SCALE GENOMIC DNA]</scope>
    <source>
        <strain evidence="1 2">NIES-21</strain>
    </source>
</reference>
<proteinExistence type="predicted"/>
<sequence>MNQLLILMLTLLSLTFAIAAIYKQEASQPWYLKIEVRYGK</sequence>
<organism evidence="1 2">
    <name type="scientific">Anabaenopsis circularis NIES-21</name>
    <dbReference type="NCBI Taxonomy" id="1085406"/>
    <lineage>
        <taxon>Bacteria</taxon>
        <taxon>Bacillati</taxon>
        <taxon>Cyanobacteriota</taxon>
        <taxon>Cyanophyceae</taxon>
        <taxon>Nostocales</taxon>
        <taxon>Nodulariaceae</taxon>
        <taxon>Anabaenopsis</taxon>
    </lineage>
</organism>
<name>A0A1Z4GDX9_9CYAN</name>
<dbReference type="EMBL" id="AP018174">
    <property type="protein sequence ID" value="BAY15721.1"/>
    <property type="molecule type" value="Genomic_DNA"/>
</dbReference>